<proteinExistence type="predicted"/>
<feature type="transmembrane region" description="Helical" evidence="2">
    <location>
        <begin position="122"/>
        <end position="142"/>
    </location>
</feature>
<dbReference type="EMBL" id="JBHTOJ010000015">
    <property type="protein sequence ID" value="MFD1420579.1"/>
    <property type="molecule type" value="Genomic_DNA"/>
</dbReference>
<keyword evidence="2" id="KW-0812">Transmembrane</keyword>
<evidence type="ECO:0000313" key="4">
    <source>
        <dbReference type="Proteomes" id="UP001597188"/>
    </source>
</evidence>
<protein>
    <recommendedName>
        <fullName evidence="5">Gram-positive cocci surface proteins LPxTG domain-containing protein</fullName>
    </recommendedName>
</protein>
<organism evidence="3 4">
    <name type="scientific">Lactiplantibacillus songbeiensis</name>
    <dbReference type="NCBI Taxonomy" id="2559920"/>
    <lineage>
        <taxon>Bacteria</taxon>
        <taxon>Bacillati</taxon>
        <taxon>Bacillota</taxon>
        <taxon>Bacilli</taxon>
        <taxon>Lactobacillales</taxon>
        <taxon>Lactobacillaceae</taxon>
        <taxon>Lactiplantibacillus</taxon>
    </lineage>
</organism>
<keyword evidence="4" id="KW-1185">Reference proteome</keyword>
<feature type="region of interest" description="Disordered" evidence="1">
    <location>
        <begin position="100"/>
        <end position="120"/>
    </location>
</feature>
<feature type="compositionally biased region" description="Polar residues" evidence="1">
    <location>
        <begin position="108"/>
        <end position="120"/>
    </location>
</feature>
<keyword evidence="2" id="KW-0472">Membrane</keyword>
<evidence type="ECO:0008006" key="5">
    <source>
        <dbReference type="Google" id="ProtNLM"/>
    </source>
</evidence>
<name>A0ABW4BZD9_9LACO</name>
<feature type="compositionally biased region" description="Polar residues" evidence="1">
    <location>
        <begin position="47"/>
        <end position="58"/>
    </location>
</feature>
<sequence>MGRVGIRDNPGVNVDQPDGSGEHGDTINSGTDEPTDNSKTTDDHQTGKTVNRPQSGQNSTAASTTASAGSIAKPVVTDAQAATISLSHTTTVAQAVSTVDSSAPMAKTESQTLPQTTEAKSATTALGSVLLVLTGLMGGLGLSRKRRHED</sequence>
<feature type="compositionally biased region" description="Low complexity" evidence="1">
    <location>
        <begin position="59"/>
        <end position="68"/>
    </location>
</feature>
<reference evidence="4" key="1">
    <citation type="journal article" date="2019" name="Int. J. Syst. Evol. Microbiol.">
        <title>The Global Catalogue of Microorganisms (GCM) 10K type strain sequencing project: providing services to taxonomists for standard genome sequencing and annotation.</title>
        <authorList>
            <consortium name="The Broad Institute Genomics Platform"/>
            <consortium name="The Broad Institute Genome Sequencing Center for Infectious Disease"/>
            <person name="Wu L."/>
            <person name="Ma J."/>
        </authorList>
    </citation>
    <scope>NUCLEOTIDE SEQUENCE [LARGE SCALE GENOMIC DNA]</scope>
    <source>
        <strain evidence="4">CCM 8931</strain>
    </source>
</reference>
<accession>A0ABW4BZD9</accession>
<evidence type="ECO:0000313" key="3">
    <source>
        <dbReference type="EMBL" id="MFD1420579.1"/>
    </source>
</evidence>
<evidence type="ECO:0000256" key="2">
    <source>
        <dbReference type="SAM" id="Phobius"/>
    </source>
</evidence>
<comment type="caution">
    <text evidence="3">The sequence shown here is derived from an EMBL/GenBank/DDBJ whole genome shotgun (WGS) entry which is preliminary data.</text>
</comment>
<dbReference type="Proteomes" id="UP001597188">
    <property type="component" value="Unassembled WGS sequence"/>
</dbReference>
<gene>
    <name evidence="3" type="ORF">ACFQ5L_06395</name>
</gene>
<keyword evidence="2" id="KW-1133">Transmembrane helix</keyword>
<feature type="region of interest" description="Disordered" evidence="1">
    <location>
        <begin position="1"/>
        <end position="72"/>
    </location>
</feature>
<evidence type="ECO:0000256" key="1">
    <source>
        <dbReference type="SAM" id="MobiDB-lite"/>
    </source>
</evidence>
<dbReference type="RefSeq" id="WP_171001636.1">
    <property type="nucleotide sequence ID" value="NZ_BJDL01000034.1"/>
</dbReference>